<evidence type="ECO:0000313" key="3">
    <source>
        <dbReference type="Proteomes" id="UP001565368"/>
    </source>
</evidence>
<sequence>MSTRTPRRSEGHDVSPGLVVSKLGIEAMTEGDLAVGLLCLKVTIPRDLDPRQQARWPLFSGPPPKLRSIPALYPLSVVPTLLGSPNSPQRLAAAVALLSLKPSAYPPIAPGPTSQRPVVDVSATTGQVYVVLEEGSSPPRRASGGGAPGSPAPSARSEWLIIMEIELPIQAVKGPSGDEQFGVSIPLPRCLDNAIKFKVLPRDTNRREFEIVTAPKVMRNPRPGGKRRARRSSVHSGIEEGWEDGEVPGVIDALSDDDDSDDEVACDELEGRFQSTDVLNLEWAFLPSRDSPPDLRIIPQWDAYRPLISVSFEGTLPVTPGPLVLEAVLPPGWGWSEIEIRGDGLLSWRSTDGEGWTVLESAGAVDPDDSTATIEAQRTPRRQTGLPPGLDPTDFSFELNSFDSPSPQKPLTPGRRPLTAERVAPALHRVVTRSPTPASVFQLEFEDLDYDKDDRVVRLLGRIVPLNLTLVSPGAPVQIPFVRFDDLSLPTHCTVACPQASFITVEGEPGADTSSTWIAPASDTPQLCDTTLPSIGVFTWTQDGYPIPALSPATIQGPVHVAIQRDVWAVQTSTLTFAWPAHAAEVGVWFPGSDVRVIRAASSDAHLPRALLPFPDGPGTEVRVGRGRGSVELVVEVVSGYTVAVPYFSHGKGDLLIELVRDQWDHLLDDATATNLEKVSERAYRGSLELPGSIQLAKPAPKAPKQDSPAPGPKSSWVSWNKVLVLALVFVILSLAHQVQRLSHDVAFLADEARDLRLYHVLHRAEPSVFRDVWEEPGGVPEPPIWDKAHIPVRPDPPVGTATVEAPAVRPTATEPQPETPTAPVPPATATSYPIGRVVKATWGAWTQHPAVRAVTSSVSWLWSAFAWLVLPG</sequence>
<gene>
    <name evidence="2" type="ORF">Q8F55_001262</name>
</gene>
<dbReference type="RefSeq" id="XP_069213432.1">
    <property type="nucleotide sequence ID" value="XM_069349888.1"/>
</dbReference>
<feature type="region of interest" description="Disordered" evidence="1">
    <location>
        <begin position="134"/>
        <end position="154"/>
    </location>
</feature>
<dbReference type="EMBL" id="JBBXJM010000001">
    <property type="protein sequence ID" value="KAL1413488.1"/>
    <property type="molecule type" value="Genomic_DNA"/>
</dbReference>
<feature type="region of interest" description="Disordered" evidence="1">
    <location>
        <begin position="220"/>
        <end position="242"/>
    </location>
</feature>
<comment type="caution">
    <text evidence="2">The sequence shown here is derived from an EMBL/GenBank/DDBJ whole genome shotgun (WGS) entry which is preliminary data.</text>
</comment>
<evidence type="ECO:0008006" key="4">
    <source>
        <dbReference type="Google" id="ProtNLM"/>
    </source>
</evidence>
<evidence type="ECO:0000256" key="1">
    <source>
        <dbReference type="SAM" id="MobiDB-lite"/>
    </source>
</evidence>
<protein>
    <recommendedName>
        <fullName evidence="4">Protein PBN1</fullName>
    </recommendedName>
</protein>
<dbReference type="GeneID" id="95982305"/>
<feature type="compositionally biased region" description="Basic residues" evidence="1">
    <location>
        <begin position="224"/>
        <end position="233"/>
    </location>
</feature>
<keyword evidence="3" id="KW-1185">Reference proteome</keyword>
<reference evidence="2 3" key="1">
    <citation type="submission" date="2023-08" db="EMBL/GenBank/DDBJ databases">
        <title>Annotated Genome Sequence of Vanrija albida AlHP1.</title>
        <authorList>
            <person name="Herzog R."/>
        </authorList>
    </citation>
    <scope>NUCLEOTIDE SEQUENCE [LARGE SCALE GENOMIC DNA]</scope>
    <source>
        <strain evidence="2 3">AlHP1</strain>
    </source>
</reference>
<dbReference type="Proteomes" id="UP001565368">
    <property type="component" value="Unassembled WGS sequence"/>
</dbReference>
<proteinExistence type="predicted"/>
<feature type="region of interest" description="Disordered" evidence="1">
    <location>
        <begin position="807"/>
        <end position="831"/>
    </location>
</feature>
<organism evidence="2 3">
    <name type="scientific">Vanrija albida</name>
    <dbReference type="NCBI Taxonomy" id="181172"/>
    <lineage>
        <taxon>Eukaryota</taxon>
        <taxon>Fungi</taxon>
        <taxon>Dikarya</taxon>
        <taxon>Basidiomycota</taxon>
        <taxon>Agaricomycotina</taxon>
        <taxon>Tremellomycetes</taxon>
        <taxon>Trichosporonales</taxon>
        <taxon>Trichosporonaceae</taxon>
        <taxon>Vanrija</taxon>
    </lineage>
</organism>
<name>A0ABR3QFH8_9TREE</name>
<accession>A0ABR3QFH8</accession>
<evidence type="ECO:0000313" key="2">
    <source>
        <dbReference type="EMBL" id="KAL1413488.1"/>
    </source>
</evidence>
<feature type="region of interest" description="Disordered" evidence="1">
    <location>
        <begin position="364"/>
        <end position="416"/>
    </location>
</feature>
<feature type="compositionally biased region" description="Pro residues" evidence="1">
    <location>
        <begin position="818"/>
        <end position="827"/>
    </location>
</feature>